<evidence type="ECO:0000313" key="2">
    <source>
        <dbReference type="EMBL" id="QGN29143.1"/>
    </source>
</evidence>
<dbReference type="Pfam" id="PF12844">
    <property type="entry name" value="HTH_19"/>
    <property type="match status" value="1"/>
</dbReference>
<dbReference type="InterPro" id="IPR001387">
    <property type="entry name" value="Cro/C1-type_HTH"/>
</dbReference>
<dbReference type="PROSITE" id="PS50943">
    <property type="entry name" value="HTH_CROC1"/>
    <property type="match status" value="1"/>
</dbReference>
<dbReference type="EMBL" id="CP046123">
    <property type="protein sequence ID" value="QGN29143.1"/>
    <property type="molecule type" value="Genomic_DNA"/>
</dbReference>
<sequence length="131" mass="14885">MYHRIFSGSTIKCRNFTEVFIVGIYERIKEIARLKNISIAQIERANDLSNGSISKWSSNAPSADKLAKVARYLNISSDYLLGMTDQMKDSNGAPIDFEDESTILTFDGKPVSHDERVFLKSVIESYRKNKK</sequence>
<dbReference type="AlphaFoldDB" id="A0ABD6Z2P7"/>
<dbReference type="Gene3D" id="1.10.260.40">
    <property type="entry name" value="lambda repressor-like DNA-binding domains"/>
    <property type="match status" value="1"/>
</dbReference>
<evidence type="ECO:0000313" key="3">
    <source>
        <dbReference type="Proteomes" id="UP000422837"/>
    </source>
</evidence>
<dbReference type="InterPro" id="IPR010982">
    <property type="entry name" value="Lambda_DNA-bd_dom_sf"/>
</dbReference>
<feature type="domain" description="HTH cro/C1-type" evidence="1">
    <location>
        <begin position="28"/>
        <end position="80"/>
    </location>
</feature>
<evidence type="ECO:0000259" key="1">
    <source>
        <dbReference type="PROSITE" id="PS50943"/>
    </source>
</evidence>
<dbReference type="SMART" id="SM00530">
    <property type="entry name" value="HTH_XRE"/>
    <property type="match status" value="1"/>
</dbReference>
<accession>A0ABD6Z2P7</accession>
<reference evidence="2 3" key="1">
    <citation type="submission" date="2019-11" db="EMBL/GenBank/DDBJ databases">
        <title>Detection and genome characteristic of a blood enterococcus casselifavus isolate from Zhengzhou,china.</title>
        <authorList>
            <person name="Wen P."/>
        </authorList>
    </citation>
    <scope>NUCLEOTIDE SEQUENCE [LARGE SCALE GENOMIC DNA]</scope>
    <source>
        <strain evidence="2 3">EC291</strain>
    </source>
</reference>
<gene>
    <name evidence="2" type="ORF">GFU50_06355</name>
</gene>
<dbReference type="SUPFAM" id="SSF47413">
    <property type="entry name" value="lambda repressor-like DNA-binding domains"/>
    <property type="match status" value="1"/>
</dbReference>
<organism evidence="2 3">
    <name type="scientific">Enterococcus casseliflavus</name>
    <name type="common">Enterococcus flavescens</name>
    <dbReference type="NCBI Taxonomy" id="37734"/>
    <lineage>
        <taxon>Bacteria</taxon>
        <taxon>Bacillati</taxon>
        <taxon>Bacillota</taxon>
        <taxon>Bacilli</taxon>
        <taxon>Lactobacillales</taxon>
        <taxon>Enterococcaceae</taxon>
        <taxon>Enterococcus</taxon>
    </lineage>
</organism>
<protein>
    <submittedName>
        <fullName evidence="2">Helix-turn-helix domain-containing protein</fullName>
    </submittedName>
</protein>
<proteinExistence type="predicted"/>
<dbReference type="Proteomes" id="UP000422837">
    <property type="component" value="Chromosome"/>
</dbReference>
<dbReference type="CDD" id="cd00093">
    <property type="entry name" value="HTH_XRE"/>
    <property type="match status" value="1"/>
</dbReference>
<name>A0ABD6Z2P7_ENTCA</name>